<keyword evidence="3" id="KW-1185">Reference proteome</keyword>
<dbReference type="AlphaFoldDB" id="A0A2M9YKR7"/>
<dbReference type="EMBL" id="NPDU01000088">
    <property type="protein sequence ID" value="PJZ59937.1"/>
    <property type="molecule type" value="Genomic_DNA"/>
</dbReference>
<proteinExistence type="predicted"/>
<dbReference type="EMBL" id="NPDV01000016">
    <property type="protein sequence ID" value="PJZ52135.1"/>
    <property type="molecule type" value="Genomic_DNA"/>
</dbReference>
<name>A0A2M9YKR7_9LEPT</name>
<evidence type="ECO:0000313" key="4">
    <source>
        <dbReference type="Proteomes" id="UP000232188"/>
    </source>
</evidence>
<gene>
    <name evidence="2" type="ORF">CH376_21170</name>
    <name evidence="1" type="ORF">CH380_17030</name>
</gene>
<evidence type="ECO:0000313" key="3">
    <source>
        <dbReference type="Proteomes" id="UP000232149"/>
    </source>
</evidence>
<reference evidence="3 4" key="1">
    <citation type="submission" date="2017-07" db="EMBL/GenBank/DDBJ databases">
        <title>Leptospira spp. isolated from tropical soils.</title>
        <authorList>
            <person name="Thibeaux R."/>
            <person name="Iraola G."/>
            <person name="Ferres I."/>
            <person name="Bierque E."/>
            <person name="Girault D."/>
            <person name="Soupe-Gilbert M.-E."/>
            <person name="Picardeau M."/>
            <person name="Goarant C."/>
        </authorList>
    </citation>
    <scope>NUCLEOTIDE SEQUENCE [LARGE SCALE GENOMIC DNA]</scope>
    <source>
        <strain evidence="1 4">FH2-B-C1</strain>
        <strain evidence="2 3">FH2-B-D1</strain>
    </source>
</reference>
<accession>A0A2M9YKR7</accession>
<sequence>MVLVKSIFIFTILILSETELKLIYEQIETNSTASQSERKFEYTFENSKEGAQFLSQKMKEIRGVFSSDECIINLSRSDEGYYDKWVRDTPKSFEGIGSLNHLQLANLCKKAHGYD</sequence>
<protein>
    <submittedName>
        <fullName evidence="1">Uncharacterized protein</fullName>
    </submittedName>
</protein>
<evidence type="ECO:0000313" key="1">
    <source>
        <dbReference type="EMBL" id="PJZ52135.1"/>
    </source>
</evidence>
<dbReference type="RefSeq" id="WP_100786951.1">
    <property type="nucleotide sequence ID" value="NZ_NPDU01000088.1"/>
</dbReference>
<comment type="caution">
    <text evidence="1">The sequence shown here is derived from an EMBL/GenBank/DDBJ whole genome shotgun (WGS) entry which is preliminary data.</text>
</comment>
<organism evidence="1 4">
    <name type="scientific">Leptospira adleri</name>
    <dbReference type="NCBI Taxonomy" id="2023186"/>
    <lineage>
        <taxon>Bacteria</taxon>
        <taxon>Pseudomonadati</taxon>
        <taxon>Spirochaetota</taxon>
        <taxon>Spirochaetia</taxon>
        <taxon>Leptospirales</taxon>
        <taxon>Leptospiraceae</taxon>
        <taxon>Leptospira</taxon>
    </lineage>
</organism>
<dbReference type="Proteomes" id="UP000232149">
    <property type="component" value="Unassembled WGS sequence"/>
</dbReference>
<dbReference type="Proteomes" id="UP000232188">
    <property type="component" value="Unassembled WGS sequence"/>
</dbReference>
<evidence type="ECO:0000313" key="2">
    <source>
        <dbReference type="EMBL" id="PJZ59937.1"/>
    </source>
</evidence>